<reference evidence="1 2" key="1">
    <citation type="submission" date="2019-08" db="EMBL/GenBank/DDBJ databases">
        <authorList>
            <person name="Chen S.-C."/>
            <person name="Lai M.-C."/>
            <person name="You Y.-T."/>
        </authorList>
    </citation>
    <scope>NUCLEOTIDE SEQUENCE [LARGE SCALE GENOMIC DNA]</scope>
    <source>
        <strain evidence="1 2">P2F9704a</strain>
    </source>
</reference>
<dbReference type="Gene3D" id="1.10.1330.10">
    <property type="entry name" value="Dockerin domain"/>
    <property type="match status" value="1"/>
</dbReference>
<proteinExistence type="predicted"/>
<dbReference type="EMBL" id="VOTZ01000017">
    <property type="protein sequence ID" value="MCQ1538990.1"/>
    <property type="molecule type" value="Genomic_DNA"/>
</dbReference>
<evidence type="ECO:0000313" key="1">
    <source>
        <dbReference type="EMBL" id="MCQ1538990.1"/>
    </source>
</evidence>
<sequence>MKTNPNEIEGFVPAQTVLKGYRNGNNRLDIGDIAKVAYMAIGLVEEELRGDFSYDGTVKAADAARIAYYYVGQIPIL</sequence>
<evidence type="ECO:0000313" key="2">
    <source>
        <dbReference type="Proteomes" id="UP001524383"/>
    </source>
</evidence>
<protein>
    <submittedName>
        <fullName evidence="1">Uncharacterized protein</fullName>
    </submittedName>
</protein>
<dbReference type="InterPro" id="IPR036439">
    <property type="entry name" value="Dockerin_dom_sf"/>
</dbReference>
<name>A0ABD4TMC0_9EURY</name>
<gene>
    <name evidence="1" type="ORF">FTO68_08370</name>
</gene>
<dbReference type="Proteomes" id="UP001524383">
    <property type="component" value="Unassembled WGS sequence"/>
</dbReference>
<keyword evidence="2" id="KW-1185">Reference proteome</keyword>
<dbReference type="AlphaFoldDB" id="A0ABD4TMC0"/>
<dbReference type="RefSeq" id="WP_255332952.1">
    <property type="nucleotide sequence ID" value="NZ_VOTZ01000017.1"/>
</dbReference>
<comment type="caution">
    <text evidence="1">The sequence shown here is derived from an EMBL/GenBank/DDBJ whole genome shotgun (WGS) entry which is preliminary data.</text>
</comment>
<accession>A0ABD4TMC0</accession>
<organism evidence="1 2">
    <name type="scientific">Methanocalculus taiwanensis</name>
    <dbReference type="NCBI Taxonomy" id="106207"/>
    <lineage>
        <taxon>Archaea</taxon>
        <taxon>Methanobacteriati</taxon>
        <taxon>Methanobacteriota</taxon>
        <taxon>Stenosarchaea group</taxon>
        <taxon>Methanomicrobia</taxon>
        <taxon>Methanomicrobiales</taxon>
        <taxon>Methanocalculaceae</taxon>
        <taxon>Methanocalculus</taxon>
    </lineage>
</organism>